<evidence type="ECO:0000256" key="4">
    <source>
        <dbReference type="ARBA" id="ARBA00022452"/>
    </source>
</evidence>
<accession>A0ABY1QRS0</accession>
<evidence type="ECO:0000256" key="5">
    <source>
        <dbReference type="ARBA" id="ARBA00022692"/>
    </source>
</evidence>
<comment type="subcellular location">
    <subcellularLocation>
        <location evidence="1">Cell outer membrane</location>
    </subcellularLocation>
</comment>
<keyword evidence="5" id="KW-0812">Transmembrane</keyword>
<dbReference type="EMBL" id="FXUI01000011">
    <property type="protein sequence ID" value="SMP78550.1"/>
    <property type="molecule type" value="Genomic_DNA"/>
</dbReference>
<comment type="caution">
    <text evidence="9">The sequence shown here is derived from an EMBL/GenBank/DDBJ whole genome shotgun (WGS) entry which is preliminary data.</text>
</comment>
<dbReference type="InterPro" id="IPR051906">
    <property type="entry name" value="TolC-like"/>
</dbReference>
<keyword evidence="10" id="KW-1185">Reference proteome</keyword>
<dbReference type="SUPFAM" id="SSF56954">
    <property type="entry name" value="Outer membrane efflux proteins (OEP)"/>
    <property type="match status" value="1"/>
</dbReference>
<evidence type="ECO:0000256" key="3">
    <source>
        <dbReference type="ARBA" id="ARBA00022448"/>
    </source>
</evidence>
<dbReference type="PANTHER" id="PTHR30026">
    <property type="entry name" value="OUTER MEMBRANE PROTEIN TOLC"/>
    <property type="match status" value="1"/>
</dbReference>
<dbReference type="NCBIfam" id="TIGR01844">
    <property type="entry name" value="type_I_sec_TolC"/>
    <property type="match status" value="1"/>
</dbReference>
<name>A0ABY1QRS0_9SPHN</name>
<evidence type="ECO:0000256" key="7">
    <source>
        <dbReference type="ARBA" id="ARBA00023237"/>
    </source>
</evidence>
<gene>
    <name evidence="9" type="ORF">SAMN06296065_11144</name>
</gene>
<dbReference type="Pfam" id="PF02321">
    <property type="entry name" value="OEP"/>
    <property type="match status" value="2"/>
</dbReference>
<evidence type="ECO:0000256" key="6">
    <source>
        <dbReference type="ARBA" id="ARBA00023136"/>
    </source>
</evidence>
<keyword evidence="6" id="KW-0472">Membrane</keyword>
<feature type="compositionally biased region" description="Basic and acidic residues" evidence="8">
    <location>
        <begin position="521"/>
        <end position="533"/>
    </location>
</feature>
<dbReference type="InterPro" id="IPR010130">
    <property type="entry name" value="T1SS_OMP_TolC"/>
</dbReference>
<evidence type="ECO:0000313" key="10">
    <source>
        <dbReference type="Proteomes" id="UP001157910"/>
    </source>
</evidence>
<keyword evidence="7" id="KW-0998">Cell outer membrane</keyword>
<dbReference type="InterPro" id="IPR003423">
    <property type="entry name" value="OMP_efflux"/>
</dbReference>
<feature type="region of interest" description="Disordered" evidence="8">
    <location>
        <begin position="510"/>
        <end position="533"/>
    </location>
</feature>
<reference evidence="9 10" key="1">
    <citation type="submission" date="2017-05" db="EMBL/GenBank/DDBJ databases">
        <authorList>
            <person name="Varghese N."/>
            <person name="Submissions S."/>
        </authorList>
    </citation>
    <scope>NUCLEOTIDE SEQUENCE [LARGE SCALE GENOMIC DNA]</scope>
    <source>
        <strain evidence="9 10">SM16</strain>
    </source>
</reference>
<proteinExistence type="inferred from homology"/>
<sequence length="533" mass="58027">MMNKHAAVSAVSMRARPRLAGLSRLKPSRQVCGHWQWNSIILSAQPLGRRILCFCPALMLISVPAAAETLADVIAEACRGNPAVEASRASSRAAQERVGQAHAQFGPTLNADASYGYAARRVRQNGATVLRQDGFTPVLSLTLDQPLFTFGRLTAQRRLAAADYGSSVADLQAAEQDLMANIIIAYASVLRDEKLVAIARSNLGQLTAQLDQIDARYAARYATETDLQQTRTRIFSGQAQLDLAQGALLSSRNRFRNVVGRYPENLAPLPQLPPLPRTLEEAQTQGVQSSPLLQSARYDLVAAQARLGQARSNTRPYVSFQGSLARTPLTIEHGDPSEVTLQVQAGLTIPFYSSGLLSSRVREAAQIADSANQQLQQAIRDVREDIATYWDQLAATRRALPAYARAVSSADLAFQGAQQQQLDGQITSLDLLDTARDLLNSQQAQAQAEAQLYIQHAMLLGTMGQLRIETFAGEAAEFRPKAYTTPGWMGFPTGPAIEVLDAITYSDSFNPTPVTVEQSPEEGHEMPSEFERP</sequence>
<dbReference type="PANTHER" id="PTHR30026:SF20">
    <property type="entry name" value="OUTER MEMBRANE PROTEIN TOLC"/>
    <property type="match status" value="1"/>
</dbReference>
<evidence type="ECO:0000313" key="9">
    <source>
        <dbReference type="EMBL" id="SMP78550.1"/>
    </source>
</evidence>
<keyword evidence="3" id="KW-0813">Transport</keyword>
<evidence type="ECO:0000256" key="8">
    <source>
        <dbReference type="SAM" id="MobiDB-lite"/>
    </source>
</evidence>
<protein>
    <submittedName>
        <fullName evidence="9">Outer membrane protein</fullName>
    </submittedName>
</protein>
<dbReference type="Proteomes" id="UP001157910">
    <property type="component" value="Unassembled WGS sequence"/>
</dbReference>
<organism evidence="9 10">
    <name type="scientific">Novosphingobium panipatense</name>
    <dbReference type="NCBI Taxonomy" id="428991"/>
    <lineage>
        <taxon>Bacteria</taxon>
        <taxon>Pseudomonadati</taxon>
        <taxon>Pseudomonadota</taxon>
        <taxon>Alphaproteobacteria</taxon>
        <taxon>Sphingomonadales</taxon>
        <taxon>Sphingomonadaceae</taxon>
        <taxon>Novosphingobium</taxon>
    </lineage>
</organism>
<keyword evidence="4" id="KW-1134">Transmembrane beta strand</keyword>
<comment type="similarity">
    <text evidence="2">Belongs to the outer membrane factor (OMF) (TC 1.B.17) family.</text>
</comment>
<dbReference type="Gene3D" id="1.20.1600.10">
    <property type="entry name" value="Outer membrane efflux proteins (OEP)"/>
    <property type="match status" value="1"/>
</dbReference>
<evidence type="ECO:0000256" key="1">
    <source>
        <dbReference type="ARBA" id="ARBA00004442"/>
    </source>
</evidence>
<evidence type="ECO:0000256" key="2">
    <source>
        <dbReference type="ARBA" id="ARBA00007613"/>
    </source>
</evidence>